<gene>
    <name evidence="1" type="ORF">TbrSNM41_16750</name>
</gene>
<evidence type="ECO:0000313" key="1">
    <source>
        <dbReference type="EMBL" id="BDG16941.1"/>
    </source>
</evidence>
<dbReference type="Proteomes" id="UP000831120">
    <property type="component" value="Chromosome"/>
</dbReference>
<name>A0ABM7XKT9_THEBO</name>
<accession>A0ABM7XKT9</accession>
<evidence type="ECO:0000313" key="2">
    <source>
        <dbReference type="Proteomes" id="UP000831120"/>
    </source>
</evidence>
<proteinExistence type="predicted"/>
<reference evidence="1 2" key="1">
    <citation type="journal article" date="2022" name="Microbiol. Resour. Announc.">
        <title>Complete Genome Sequences of Thermus Strains Isolated from Senami Hot Spring in Japan.</title>
        <authorList>
            <person name="Miyazaki K."/>
        </authorList>
    </citation>
    <scope>NUCLEOTIDE SEQUENCE [LARGE SCALE GENOMIC DNA]</scope>
    <source>
        <strain evidence="1 2">SNM4-1</strain>
    </source>
</reference>
<sequence>MLAAAAAAASLTAVTLPSAIWLVPTLPGANLGAVTLPSAIWLVPTLPGANLGAVTLPSASLAVVTLPSGWSRTGAVRWAERVVPPWEDSMDCKRECRPASVSGGVASQARPRISAMRLLNRSVRLRSR</sequence>
<evidence type="ECO:0008006" key="3">
    <source>
        <dbReference type="Google" id="ProtNLM"/>
    </source>
</evidence>
<keyword evidence="2" id="KW-1185">Reference proteome</keyword>
<protein>
    <recommendedName>
        <fullName evidence="3">Secreted protein</fullName>
    </recommendedName>
</protein>
<organism evidence="1 2">
    <name type="scientific">Thermus brockianus</name>
    <dbReference type="NCBI Taxonomy" id="56956"/>
    <lineage>
        <taxon>Bacteria</taxon>
        <taxon>Thermotogati</taxon>
        <taxon>Deinococcota</taxon>
        <taxon>Deinococci</taxon>
        <taxon>Thermales</taxon>
        <taxon>Thermaceae</taxon>
        <taxon>Thermus</taxon>
    </lineage>
</organism>
<dbReference type="EMBL" id="AP025593">
    <property type="protein sequence ID" value="BDG16941.1"/>
    <property type="molecule type" value="Genomic_DNA"/>
</dbReference>